<proteinExistence type="predicted"/>
<name>A0A9D4BJS7_DREPO</name>
<protein>
    <submittedName>
        <fullName evidence="1">Uncharacterized protein</fullName>
    </submittedName>
</protein>
<accession>A0A9D4BJS7</accession>
<comment type="caution">
    <text evidence="1">The sequence shown here is derived from an EMBL/GenBank/DDBJ whole genome shotgun (WGS) entry which is preliminary data.</text>
</comment>
<evidence type="ECO:0000313" key="1">
    <source>
        <dbReference type="EMBL" id="KAH3698335.1"/>
    </source>
</evidence>
<dbReference type="EMBL" id="JAIWYP010000016">
    <property type="protein sequence ID" value="KAH3698335.1"/>
    <property type="molecule type" value="Genomic_DNA"/>
</dbReference>
<reference evidence="1" key="2">
    <citation type="submission" date="2020-11" db="EMBL/GenBank/DDBJ databases">
        <authorList>
            <person name="McCartney M.A."/>
            <person name="Auch B."/>
            <person name="Kono T."/>
            <person name="Mallez S."/>
            <person name="Becker A."/>
            <person name="Gohl D.M."/>
            <person name="Silverstein K.A.T."/>
            <person name="Koren S."/>
            <person name="Bechman K.B."/>
            <person name="Herman A."/>
            <person name="Abrahante J.E."/>
            <person name="Garbe J."/>
        </authorList>
    </citation>
    <scope>NUCLEOTIDE SEQUENCE</scope>
    <source>
        <strain evidence="1">Duluth1</strain>
        <tissue evidence="1">Whole animal</tissue>
    </source>
</reference>
<dbReference type="Proteomes" id="UP000828390">
    <property type="component" value="Unassembled WGS sequence"/>
</dbReference>
<evidence type="ECO:0000313" key="2">
    <source>
        <dbReference type="Proteomes" id="UP000828390"/>
    </source>
</evidence>
<sequence>MAESVENANPHSGHRELTKKSVPPLAAIFSTEGNYFKHNPDIIRTNCLTKKMHRSLAAILTNVLNKFHEDWTQMTFRVLTRKCPPPGGHTINLTSRVFEKNARPPGGHVVQLTGTIFKLTYWDKSFDQANVYDGRRTADKRRYQRITMSM</sequence>
<dbReference type="AlphaFoldDB" id="A0A9D4BJS7"/>
<organism evidence="1 2">
    <name type="scientific">Dreissena polymorpha</name>
    <name type="common">Zebra mussel</name>
    <name type="synonym">Mytilus polymorpha</name>
    <dbReference type="NCBI Taxonomy" id="45954"/>
    <lineage>
        <taxon>Eukaryota</taxon>
        <taxon>Metazoa</taxon>
        <taxon>Spiralia</taxon>
        <taxon>Lophotrochozoa</taxon>
        <taxon>Mollusca</taxon>
        <taxon>Bivalvia</taxon>
        <taxon>Autobranchia</taxon>
        <taxon>Heteroconchia</taxon>
        <taxon>Euheterodonta</taxon>
        <taxon>Imparidentia</taxon>
        <taxon>Neoheterodontei</taxon>
        <taxon>Myida</taxon>
        <taxon>Dreissenoidea</taxon>
        <taxon>Dreissenidae</taxon>
        <taxon>Dreissena</taxon>
    </lineage>
</organism>
<gene>
    <name evidence="1" type="ORF">DPMN_085854</name>
</gene>
<keyword evidence="2" id="KW-1185">Reference proteome</keyword>
<reference evidence="1" key="1">
    <citation type="journal article" date="2019" name="bioRxiv">
        <title>The Genome of the Zebra Mussel, Dreissena polymorpha: A Resource for Invasive Species Research.</title>
        <authorList>
            <person name="McCartney M.A."/>
            <person name="Auch B."/>
            <person name="Kono T."/>
            <person name="Mallez S."/>
            <person name="Zhang Y."/>
            <person name="Obille A."/>
            <person name="Becker A."/>
            <person name="Abrahante J.E."/>
            <person name="Garbe J."/>
            <person name="Badalamenti J.P."/>
            <person name="Herman A."/>
            <person name="Mangelson H."/>
            <person name="Liachko I."/>
            <person name="Sullivan S."/>
            <person name="Sone E.D."/>
            <person name="Koren S."/>
            <person name="Silverstein K.A.T."/>
            <person name="Beckman K.B."/>
            <person name="Gohl D.M."/>
        </authorList>
    </citation>
    <scope>NUCLEOTIDE SEQUENCE</scope>
    <source>
        <strain evidence="1">Duluth1</strain>
        <tissue evidence="1">Whole animal</tissue>
    </source>
</reference>